<dbReference type="InterPro" id="IPR030392">
    <property type="entry name" value="S74_ICA"/>
</dbReference>
<dbReference type="Pfam" id="PF13884">
    <property type="entry name" value="Peptidase_S74"/>
    <property type="match status" value="1"/>
</dbReference>
<keyword evidence="1" id="KW-0732">Signal</keyword>
<keyword evidence="4" id="KW-1185">Reference proteome</keyword>
<dbReference type="Gene3D" id="1.10.10.10">
    <property type="entry name" value="Winged helix-like DNA-binding domain superfamily/Winged helix DNA-binding domain"/>
    <property type="match status" value="1"/>
</dbReference>
<feature type="chain" id="PRO_5045209178" evidence="1">
    <location>
        <begin position="20"/>
        <end position="418"/>
    </location>
</feature>
<sequence length="418" mass="45735">MRKIIQLIIILCTSTAIYAQVGIGTTNPNTSANLEILSSTGGILIPRMTQAQRNLITVGATQNGLLIYQTDATPGFYYYNGTAWVSFGGGSGWSITGNSGTSSATNYIGTTDVKDFVVKTNGNEAMRFTSNGKIGIANTNPQNKLHLGNGTGPVLRIQDGNQTNGYLMFSDASGNATWTNPGILGFADFDWDFVSGTTNADVIKRSGQTTIGVAAATDYNPSLTSCLMDIDNGTGNGTQIGVGSNEYIHDYDNLTGFSHNLVPIVNNSISLGTSANRWDETQTVNGINSTSDLREKTQIKPLSYGLNTLLKLRPVSYNWKKKYESPEKYESPLKKMEIGFIAQELQKQIPEVVISTNWVAKRDKKNNLVYVKENTPNLLVTYDDILPVIVKATQEHQYSIEQIEKQTQKIEELIKKLK</sequence>
<gene>
    <name evidence="3" type="ORF">H8R27_07360</name>
</gene>
<feature type="domain" description="Peptidase S74" evidence="2">
    <location>
        <begin position="291"/>
        <end position="407"/>
    </location>
</feature>
<dbReference type="RefSeq" id="WP_166127658.1">
    <property type="nucleotide sequence ID" value="NZ_JAANOQ010000004.1"/>
</dbReference>
<proteinExistence type="predicted"/>
<dbReference type="EMBL" id="JACRUN010000003">
    <property type="protein sequence ID" value="MBC5834700.1"/>
    <property type="molecule type" value="Genomic_DNA"/>
</dbReference>
<feature type="signal peptide" evidence="1">
    <location>
        <begin position="1"/>
        <end position="19"/>
    </location>
</feature>
<dbReference type="Proteomes" id="UP000605990">
    <property type="component" value="Unassembled WGS sequence"/>
</dbReference>
<evidence type="ECO:0000256" key="1">
    <source>
        <dbReference type="SAM" id="SignalP"/>
    </source>
</evidence>
<accession>A0ABR7IY53</accession>
<comment type="caution">
    <text evidence="3">The sequence shown here is derived from an EMBL/GenBank/DDBJ whole genome shotgun (WGS) entry which is preliminary data.</text>
</comment>
<reference evidence="3 4" key="1">
    <citation type="submission" date="2020-08" db="EMBL/GenBank/DDBJ databases">
        <title>Description of novel Flavobacterium F-408 isolate.</title>
        <authorList>
            <person name="Saticioglu I.B."/>
            <person name="Duman M."/>
            <person name="Altun S."/>
        </authorList>
    </citation>
    <scope>NUCLEOTIDE SEQUENCE [LARGE SCALE GENOMIC DNA]</scope>
    <source>
        <strain evidence="3 4">F-408</strain>
    </source>
</reference>
<evidence type="ECO:0000313" key="4">
    <source>
        <dbReference type="Proteomes" id="UP000605990"/>
    </source>
</evidence>
<dbReference type="PROSITE" id="PS51688">
    <property type="entry name" value="ICA"/>
    <property type="match status" value="1"/>
</dbReference>
<evidence type="ECO:0000259" key="2">
    <source>
        <dbReference type="PROSITE" id="PS51688"/>
    </source>
</evidence>
<evidence type="ECO:0000313" key="3">
    <source>
        <dbReference type="EMBL" id="MBC5834700.1"/>
    </source>
</evidence>
<protein>
    <submittedName>
        <fullName evidence="3">Tail fiber domain-containing protein</fullName>
    </submittedName>
</protein>
<organism evidence="3 4">
    <name type="scientific">Flavobacterium bernardetii</name>
    <dbReference type="NCBI Taxonomy" id="2813823"/>
    <lineage>
        <taxon>Bacteria</taxon>
        <taxon>Pseudomonadati</taxon>
        <taxon>Bacteroidota</taxon>
        <taxon>Flavobacteriia</taxon>
        <taxon>Flavobacteriales</taxon>
        <taxon>Flavobacteriaceae</taxon>
        <taxon>Flavobacterium</taxon>
    </lineage>
</organism>
<dbReference type="InterPro" id="IPR036388">
    <property type="entry name" value="WH-like_DNA-bd_sf"/>
</dbReference>
<name>A0ABR7IY53_9FLAO</name>